<sequence length="258" mass="29446">MDVIEVICDICGEGNCNHMTLATIKTFETETDTQNDDQTQSDHANANNISTFEELLIANVEVKPILWNSKLKLSQRGKPEKDKAWLEIAEFFDKKYSIPYLQKKWKNLRDQFVKVKGEEEVYVPSGSGVESKKKRTWKHYESMKFLKDCLAPRATITNITPVQDTLTVSTSTTPEPQTPKGTKRQREREDSASIIVEAIKNLPPPPIAISPTNINPICQRLSEMLGTLNQEDCLDLEIQLLQLAKKFIFEKKTQINDF</sequence>
<dbReference type="OrthoDB" id="6159213at2759"/>
<proteinExistence type="predicted"/>
<dbReference type="KEGG" id="soy:115880711"/>
<dbReference type="PANTHER" id="PTHR12243">
    <property type="entry name" value="MADF DOMAIN TRANSCRIPTION FACTOR"/>
    <property type="match status" value="1"/>
</dbReference>
<dbReference type="InParanoid" id="A0A6J2XTE4"/>
<dbReference type="PROSITE" id="PS51029">
    <property type="entry name" value="MADF"/>
    <property type="match status" value="1"/>
</dbReference>
<feature type="domain" description="MADF" evidence="2">
    <location>
        <begin position="55"/>
        <end position="151"/>
    </location>
</feature>
<dbReference type="AlphaFoldDB" id="A0A6J2XTE4"/>
<evidence type="ECO:0000256" key="1">
    <source>
        <dbReference type="SAM" id="MobiDB-lite"/>
    </source>
</evidence>
<dbReference type="RefSeq" id="XP_030753849.1">
    <property type="nucleotide sequence ID" value="XM_030897989.1"/>
</dbReference>
<dbReference type="GO" id="GO:0005634">
    <property type="term" value="C:nucleus"/>
    <property type="evidence" value="ECO:0007669"/>
    <property type="project" value="TreeGrafter"/>
</dbReference>
<dbReference type="GeneID" id="115880711"/>
<dbReference type="SMART" id="SM00595">
    <property type="entry name" value="MADF"/>
    <property type="match status" value="1"/>
</dbReference>
<gene>
    <name evidence="4" type="primary">LOC115880711</name>
</gene>
<keyword evidence="3" id="KW-1185">Reference proteome</keyword>
<accession>A0A6J2XTE4</accession>
<dbReference type="InterPro" id="IPR039353">
    <property type="entry name" value="TF_Adf1"/>
</dbReference>
<evidence type="ECO:0000313" key="3">
    <source>
        <dbReference type="Proteomes" id="UP000504635"/>
    </source>
</evidence>
<dbReference type="GO" id="GO:0006357">
    <property type="term" value="P:regulation of transcription by RNA polymerase II"/>
    <property type="evidence" value="ECO:0007669"/>
    <property type="project" value="TreeGrafter"/>
</dbReference>
<feature type="region of interest" description="Disordered" evidence="1">
    <location>
        <begin position="166"/>
        <end position="190"/>
    </location>
</feature>
<evidence type="ECO:0000259" key="2">
    <source>
        <dbReference type="PROSITE" id="PS51029"/>
    </source>
</evidence>
<dbReference type="GO" id="GO:0005667">
    <property type="term" value="C:transcription regulator complex"/>
    <property type="evidence" value="ECO:0007669"/>
    <property type="project" value="TreeGrafter"/>
</dbReference>
<dbReference type="InterPro" id="IPR006578">
    <property type="entry name" value="MADF-dom"/>
</dbReference>
<dbReference type="Proteomes" id="UP000504635">
    <property type="component" value="Unplaced"/>
</dbReference>
<dbReference type="Pfam" id="PF10545">
    <property type="entry name" value="MADF_DNA_bdg"/>
    <property type="match status" value="1"/>
</dbReference>
<name>A0A6J2XTE4_SITOR</name>
<organism evidence="3 4">
    <name type="scientific">Sitophilus oryzae</name>
    <name type="common">Rice weevil</name>
    <name type="synonym">Curculio oryzae</name>
    <dbReference type="NCBI Taxonomy" id="7048"/>
    <lineage>
        <taxon>Eukaryota</taxon>
        <taxon>Metazoa</taxon>
        <taxon>Ecdysozoa</taxon>
        <taxon>Arthropoda</taxon>
        <taxon>Hexapoda</taxon>
        <taxon>Insecta</taxon>
        <taxon>Pterygota</taxon>
        <taxon>Neoptera</taxon>
        <taxon>Endopterygota</taxon>
        <taxon>Coleoptera</taxon>
        <taxon>Polyphaga</taxon>
        <taxon>Cucujiformia</taxon>
        <taxon>Curculionidae</taxon>
        <taxon>Dryophthorinae</taxon>
        <taxon>Sitophilus</taxon>
    </lineage>
</organism>
<evidence type="ECO:0000313" key="4">
    <source>
        <dbReference type="RefSeq" id="XP_030753849.1"/>
    </source>
</evidence>
<dbReference type="PANTHER" id="PTHR12243:SF67">
    <property type="entry name" value="COREPRESSOR OF PANGOLIN, ISOFORM A-RELATED"/>
    <property type="match status" value="1"/>
</dbReference>
<reference evidence="4" key="1">
    <citation type="submission" date="2025-08" db="UniProtKB">
        <authorList>
            <consortium name="RefSeq"/>
        </authorList>
    </citation>
    <scope>IDENTIFICATION</scope>
    <source>
        <tissue evidence="4">Gonads</tissue>
    </source>
</reference>
<feature type="compositionally biased region" description="Polar residues" evidence="1">
    <location>
        <begin position="166"/>
        <end position="175"/>
    </location>
</feature>
<protein>
    <submittedName>
        <fullName evidence="4">Uncharacterized protein LOC115880711</fullName>
    </submittedName>
</protein>